<reference evidence="2 3" key="1">
    <citation type="submission" date="2016-11" db="EMBL/GenBank/DDBJ databases">
        <authorList>
            <person name="Jaros S."/>
            <person name="Januszkiewicz K."/>
            <person name="Wedrychowicz H."/>
        </authorList>
    </citation>
    <scope>NUCLEOTIDE SEQUENCE [LARGE SCALE GENOMIC DNA]</scope>
    <source>
        <strain evidence="2 3">DSM 46144</strain>
    </source>
</reference>
<feature type="region of interest" description="Disordered" evidence="1">
    <location>
        <begin position="273"/>
        <end position="310"/>
    </location>
</feature>
<dbReference type="SUPFAM" id="SSF57997">
    <property type="entry name" value="Tropomyosin"/>
    <property type="match status" value="1"/>
</dbReference>
<feature type="region of interest" description="Disordered" evidence="1">
    <location>
        <begin position="177"/>
        <end position="197"/>
    </location>
</feature>
<keyword evidence="3" id="KW-1185">Reference proteome</keyword>
<feature type="compositionally biased region" description="Basic and acidic residues" evidence="1">
    <location>
        <begin position="273"/>
        <end position="287"/>
    </location>
</feature>
<evidence type="ECO:0000313" key="2">
    <source>
        <dbReference type="EMBL" id="SHN27340.1"/>
    </source>
</evidence>
<dbReference type="STRING" id="134849.SAMN05443668_104359"/>
<organism evidence="2 3">
    <name type="scientific">Cryptosporangium aurantiacum</name>
    <dbReference type="NCBI Taxonomy" id="134849"/>
    <lineage>
        <taxon>Bacteria</taxon>
        <taxon>Bacillati</taxon>
        <taxon>Actinomycetota</taxon>
        <taxon>Actinomycetes</taxon>
        <taxon>Cryptosporangiales</taxon>
        <taxon>Cryptosporangiaceae</taxon>
        <taxon>Cryptosporangium</taxon>
    </lineage>
</organism>
<accession>A0A1M7QA33</accession>
<sequence length="310" mass="33961">MVSGVARTRGPRSWHARRVNLDEVADELYGLDPGQFTAARTAREKEARAAGDRELAAQIKALRKPSLSAWLANQLIRDRQEQIEPLLALGEQLRELQASVSADQLRALTQQRHRLVYAVAQEARALGHERGQAISDDVARELEQTLHAALGDPEAAEAVRSGRLTNALQYAGFGPVGPGPAPVATPKPKASKPADDDLAVRRKERTEQLRRAREEAEEVVDRARASLVDAEASREESARALAEVEQRLQDARDRVDQLRLDLDDAEAAVNSVEHDAKAARRADEAARKSAQLAAQRVAGAEHRLAELPEP</sequence>
<gene>
    <name evidence="2" type="ORF">SAMN05443668_104359</name>
</gene>
<dbReference type="AlphaFoldDB" id="A0A1M7QA33"/>
<name>A0A1M7QA33_9ACTN</name>
<evidence type="ECO:0000256" key="1">
    <source>
        <dbReference type="SAM" id="MobiDB-lite"/>
    </source>
</evidence>
<feature type="compositionally biased region" description="Basic and acidic residues" evidence="1">
    <location>
        <begin position="299"/>
        <end position="310"/>
    </location>
</feature>
<proteinExistence type="predicted"/>
<dbReference type="EMBL" id="FRCS01000004">
    <property type="protein sequence ID" value="SHN27340.1"/>
    <property type="molecule type" value="Genomic_DNA"/>
</dbReference>
<dbReference type="Proteomes" id="UP000184440">
    <property type="component" value="Unassembled WGS sequence"/>
</dbReference>
<protein>
    <submittedName>
        <fullName evidence="2">Uncharacterized protein</fullName>
    </submittedName>
</protein>
<evidence type="ECO:0000313" key="3">
    <source>
        <dbReference type="Proteomes" id="UP000184440"/>
    </source>
</evidence>